<dbReference type="Proteomes" id="UP000054630">
    <property type="component" value="Unassembled WGS sequence"/>
</dbReference>
<dbReference type="EMBL" id="JYDL01000107">
    <property type="protein sequence ID" value="KRX16415.1"/>
    <property type="molecule type" value="Genomic_DNA"/>
</dbReference>
<comment type="caution">
    <text evidence="1">The sequence shown here is derived from an EMBL/GenBank/DDBJ whole genome shotgun (WGS) entry which is preliminary data.</text>
</comment>
<gene>
    <name evidence="1" type="ORF">T07_10400</name>
</gene>
<reference evidence="1 2" key="1">
    <citation type="submission" date="2015-01" db="EMBL/GenBank/DDBJ databases">
        <title>Evolution of Trichinella species and genotypes.</title>
        <authorList>
            <person name="Korhonen P.K."/>
            <person name="Edoardo P."/>
            <person name="Giuseppe L.R."/>
            <person name="Gasser R.B."/>
        </authorList>
    </citation>
    <scope>NUCLEOTIDE SEQUENCE [LARGE SCALE GENOMIC DNA]</scope>
    <source>
        <strain evidence="1">ISS37</strain>
    </source>
</reference>
<organism evidence="1 2">
    <name type="scientific">Trichinella nelsoni</name>
    <dbReference type="NCBI Taxonomy" id="6336"/>
    <lineage>
        <taxon>Eukaryota</taxon>
        <taxon>Metazoa</taxon>
        <taxon>Ecdysozoa</taxon>
        <taxon>Nematoda</taxon>
        <taxon>Enoplea</taxon>
        <taxon>Dorylaimia</taxon>
        <taxon>Trichinellida</taxon>
        <taxon>Trichinellidae</taxon>
        <taxon>Trichinella</taxon>
    </lineage>
</organism>
<accession>A0A0V0RPQ6</accession>
<dbReference type="AlphaFoldDB" id="A0A0V0RPQ6"/>
<evidence type="ECO:0000313" key="2">
    <source>
        <dbReference type="Proteomes" id="UP000054630"/>
    </source>
</evidence>
<protein>
    <submittedName>
        <fullName evidence="1">Uncharacterized protein</fullName>
    </submittedName>
</protein>
<keyword evidence="2" id="KW-1185">Reference proteome</keyword>
<name>A0A0V0RPQ6_9BILA</name>
<evidence type="ECO:0000313" key="1">
    <source>
        <dbReference type="EMBL" id="KRX16415.1"/>
    </source>
</evidence>
<proteinExistence type="predicted"/>
<sequence>MMIMHTVTETFNQGCLICLKLENTNDVNYTIIQIRLISINPYPSFRKHEKKNDKQPAVCSFDRTKQTTNQMLIIIIIISLAVKQINSNCNAS</sequence>